<proteinExistence type="predicted"/>
<evidence type="ECO:0000313" key="2">
    <source>
        <dbReference type="Proteomes" id="UP000240509"/>
    </source>
</evidence>
<dbReference type="Proteomes" id="UP000240509">
    <property type="component" value="Unassembled WGS sequence"/>
</dbReference>
<organism evidence="1 2">
    <name type="scientific">Alkalicoccus saliphilus</name>
    <dbReference type="NCBI Taxonomy" id="200989"/>
    <lineage>
        <taxon>Bacteria</taxon>
        <taxon>Bacillati</taxon>
        <taxon>Bacillota</taxon>
        <taxon>Bacilli</taxon>
        <taxon>Bacillales</taxon>
        <taxon>Bacillaceae</taxon>
        <taxon>Alkalicoccus</taxon>
    </lineage>
</organism>
<comment type="caution">
    <text evidence="1">The sequence shown here is derived from an EMBL/GenBank/DDBJ whole genome shotgun (WGS) entry which is preliminary data.</text>
</comment>
<sequence length="62" mass="6967">MFFLLDVVVDMEGLQSDASPPTEEGWNQLKPVRSESLTMETSAKVYFSILKAATMKTIAERK</sequence>
<gene>
    <name evidence="1" type="ORF">C6Y45_02470</name>
</gene>
<dbReference type="AlphaFoldDB" id="A0A2T4UA39"/>
<dbReference type="RefSeq" id="WP_107583441.1">
    <property type="nucleotide sequence ID" value="NZ_PZJJ01000002.1"/>
</dbReference>
<dbReference type="EMBL" id="PZJJ01000002">
    <property type="protein sequence ID" value="PTL40263.1"/>
    <property type="molecule type" value="Genomic_DNA"/>
</dbReference>
<accession>A0A2T4UA39</accession>
<reference evidence="1 2" key="1">
    <citation type="submission" date="2018-03" db="EMBL/GenBank/DDBJ databases">
        <title>Alkalicoccus saliphilus sp. nov., isolated from a mineral pool.</title>
        <authorList>
            <person name="Zhao B."/>
        </authorList>
    </citation>
    <scope>NUCLEOTIDE SEQUENCE [LARGE SCALE GENOMIC DNA]</scope>
    <source>
        <strain evidence="1 2">6AG</strain>
    </source>
</reference>
<evidence type="ECO:0000313" key="1">
    <source>
        <dbReference type="EMBL" id="PTL40263.1"/>
    </source>
</evidence>
<name>A0A2T4UA39_9BACI</name>
<protein>
    <submittedName>
        <fullName evidence="1">Uncharacterized protein</fullName>
    </submittedName>
</protein>
<keyword evidence="2" id="KW-1185">Reference proteome</keyword>